<keyword evidence="20" id="KW-0436">Ligase</keyword>
<evidence type="ECO:0000256" key="11">
    <source>
        <dbReference type="ARBA" id="ARBA00022786"/>
    </source>
</evidence>
<comment type="subcellular location">
    <subcellularLocation>
        <location evidence="3">Cytoplasm</location>
    </subcellularLocation>
    <subcellularLocation>
        <location evidence="2">Nucleus</location>
    </subcellularLocation>
</comment>
<feature type="compositionally biased region" description="Polar residues" evidence="17">
    <location>
        <begin position="85"/>
        <end position="95"/>
    </location>
</feature>
<evidence type="ECO:0000256" key="9">
    <source>
        <dbReference type="ARBA" id="ARBA00022771"/>
    </source>
</evidence>
<keyword evidence="8" id="KW-0677">Repeat</keyword>
<dbReference type="SMART" id="SM00356">
    <property type="entry name" value="ZnF_C3H1"/>
    <property type="match status" value="4"/>
</dbReference>
<keyword evidence="6" id="KW-0808">Transferase</keyword>
<feature type="domain" description="C3H1-type" evidence="19">
    <location>
        <begin position="31"/>
        <end position="58"/>
    </location>
</feature>
<feature type="domain" description="C3H1-type" evidence="19">
    <location>
        <begin position="167"/>
        <end position="193"/>
    </location>
</feature>
<sequence>TITTSVSPRYYLQGVCREGSKCPFSHDLSTSKSSTICRYYQKGQCAYGARCRYDHVRLPAPGGAAASRPPTHSVGALHSPHHPPEQSTPHTVTRSKLQEAGKREKRTLVLRDRNLCSLNEEKQKPSATGEVVCCGDQNDHLEMKPHSYLEAICCGLEDPAAGSSCVDREQLCPYAMAGACHFGERCLYLHGDVCEICGLQALHPFDQAQREAHEMMCMMTFENDMEKAFAFQASQDKVCSICMEVVYEKPSFSERRFGILSNCNHTYCLSCIRQWRGAKTFKNPVIKSCPECRVISEFVIPSTYWIEDQEKKNEVIELMKHGAGKKPCKYFQQGKGTCRFGAKCLYLHAYPDGTIAEPEKPRKQLSSEGTVRFFNSVRLWDFIEDRESRTVSSTGDEVTELAEQFTHLSGADEDLATSQ</sequence>
<dbReference type="PROSITE" id="PS00518">
    <property type="entry name" value="ZF_RING_1"/>
    <property type="match status" value="1"/>
</dbReference>
<proteinExistence type="predicted"/>
<dbReference type="EMBL" id="VZTY01020419">
    <property type="protein sequence ID" value="NXU54379.1"/>
    <property type="molecule type" value="Genomic_DNA"/>
</dbReference>
<keyword evidence="12 16" id="KW-0862">Zinc</keyword>
<dbReference type="GO" id="GO:0005737">
    <property type="term" value="C:cytoplasm"/>
    <property type="evidence" value="ECO:0007669"/>
    <property type="project" value="UniProtKB-SubCell"/>
</dbReference>
<evidence type="ECO:0000313" key="20">
    <source>
        <dbReference type="EMBL" id="NXU54379.1"/>
    </source>
</evidence>
<dbReference type="OrthoDB" id="411372at2759"/>
<dbReference type="InterPro" id="IPR013083">
    <property type="entry name" value="Znf_RING/FYVE/PHD"/>
</dbReference>
<dbReference type="GO" id="GO:0005634">
    <property type="term" value="C:nucleus"/>
    <property type="evidence" value="ECO:0007669"/>
    <property type="project" value="UniProtKB-SubCell"/>
</dbReference>
<feature type="domain" description="C3H1-type" evidence="19">
    <location>
        <begin position="322"/>
        <end position="351"/>
    </location>
</feature>
<evidence type="ECO:0000256" key="17">
    <source>
        <dbReference type="SAM" id="MobiDB-lite"/>
    </source>
</evidence>
<reference evidence="20 21" key="1">
    <citation type="submission" date="2019-09" db="EMBL/GenBank/DDBJ databases">
        <title>Bird 10,000 Genomes (B10K) Project - Family phase.</title>
        <authorList>
            <person name="Zhang G."/>
        </authorList>
    </citation>
    <scope>NUCLEOTIDE SEQUENCE [LARGE SCALE GENOMIC DNA]</scope>
    <source>
        <strain evidence="20">B10K-DU-029-46</strain>
    </source>
</reference>
<feature type="region of interest" description="Disordered" evidence="17">
    <location>
        <begin position="62"/>
        <end position="104"/>
    </location>
</feature>
<evidence type="ECO:0000256" key="14">
    <source>
        <dbReference type="ARBA" id="ARBA00029530"/>
    </source>
</evidence>
<dbReference type="GO" id="GO:0000209">
    <property type="term" value="P:protein polyubiquitination"/>
    <property type="evidence" value="ECO:0007669"/>
    <property type="project" value="InterPro"/>
</dbReference>
<feature type="zinc finger region" description="C3H1-type" evidence="16">
    <location>
        <begin position="31"/>
        <end position="58"/>
    </location>
</feature>
<evidence type="ECO:0000256" key="4">
    <source>
        <dbReference type="ARBA" id="ARBA00012483"/>
    </source>
</evidence>
<dbReference type="Gene3D" id="3.30.40.10">
    <property type="entry name" value="Zinc/RING finger domain, C3HC4 (zinc finger)"/>
    <property type="match status" value="1"/>
</dbReference>
<dbReference type="Pfam" id="PF14608">
    <property type="entry name" value="zf-CCCH_2"/>
    <property type="match status" value="1"/>
</dbReference>
<evidence type="ECO:0000313" key="21">
    <source>
        <dbReference type="Proteomes" id="UP000582182"/>
    </source>
</evidence>
<keyword evidence="5" id="KW-0963">Cytoplasm</keyword>
<accession>A0A7L3LJM0</accession>
<evidence type="ECO:0000256" key="3">
    <source>
        <dbReference type="ARBA" id="ARBA00004496"/>
    </source>
</evidence>
<dbReference type="InterPro" id="IPR018957">
    <property type="entry name" value="Znf_C3HC4_RING-type"/>
</dbReference>
<evidence type="ECO:0000256" key="1">
    <source>
        <dbReference type="ARBA" id="ARBA00000900"/>
    </source>
</evidence>
<evidence type="ECO:0000256" key="6">
    <source>
        <dbReference type="ARBA" id="ARBA00022679"/>
    </source>
</evidence>
<dbReference type="Pfam" id="PF18044">
    <property type="entry name" value="zf-CCCH_4"/>
    <property type="match status" value="2"/>
</dbReference>
<dbReference type="PROSITE" id="PS50103">
    <property type="entry name" value="ZF_C3H1"/>
    <property type="match status" value="4"/>
</dbReference>
<name>A0A7L3LJM0_9CHAR</name>
<dbReference type="InterPro" id="IPR041367">
    <property type="entry name" value="Znf-CCCH_4"/>
</dbReference>
<evidence type="ECO:0000256" key="5">
    <source>
        <dbReference type="ARBA" id="ARBA00022490"/>
    </source>
</evidence>
<dbReference type="InterPro" id="IPR045072">
    <property type="entry name" value="MKRN-like"/>
</dbReference>
<protein>
    <recommendedName>
        <fullName evidence="14">E3 ubiquitin-protein ligase makorin-2</fullName>
        <ecNumber evidence="4">2.3.2.27</ecNumber>
    </recommendedName>
    <alternativeName>
        <fullName evidence="15">RING-type E3 ubiquitin transferase makorin-2</fullName>
    </alternativeName>
</protein>
<dbReference type="InterPro" id="IPR001841">
    <property type="entry name" value="Znf_RING"/>
</dbReference>
<dbReference type="InterPro" id="IPR000571">
    <property type="entry name" value="Znf_CCCH"/>
</dbReference>
<feature type="non-terminal residue" evidence="20">
    <location>
        <position position="1"/>
    </location>
</feature>
<keyword evidence="13" id="KW-0539">Nucleus</keyword>
<keyword evidence="11" id="KW-0833">Ubl conjugation pathway</keyword>
<keyword evidence="9 16" id="KW-0863">Zinc-finger</keyword>
<dbReference type="Gene3D" id="4.10.1000.10">
    <property type="entry name" value="Zinc finger, CCCH-type"/>
    <property type="match status" value="2"/>
</dbReference>
<dbReference type="SUPFAM" id="SSF57850">
    <property type="entry name" value="RING/U-box"/>
    <property type="match status" value="1"/>
</dbReference>
<dbReference type="PANTHER" id="PTHR11224:SF17">
    <property type="entry name" value="E3 UBIQUITIN-PROTEIN LIGASE MAKORIN-2"/>
    <property type="match status" value="1"/>
</dbReference>
<dbReference type="Proteomes" id="UP000582182">
    <property type="component" value="Unassembled WGS sequence"/>
</dbReference>
<feature type="domain" description="RING-type" evidence="18">
    <location>
        <begin position="239"/>
        <end position="293"/>
    </location>
</feature>
<keyword evidence="21" id="KW-1185">Reference proteome</keyword>
<dbReference type="GO" id="GO:0016874">
    <property type="term" value="F:ligase activity"/>
    <property type="evidence" value="ECO:0007669"/>
    <property type="project" value="UniProtKB-KW"/>
</dbReference>
<dbReference type="InterPro" id="IPR036855">
    <property type="entry name" value="Znf_CCCH_sf"/>
</dbReference>
<dbReference type="Pfam" id="PF00642">
    <property type="entry name" value="zf-CCCH"/>
    <property type="match status" value="1"/>
</dbReference>
<organism evidence="20 21">
    <name type="scientific">Turnix velox</name>
    <name type="common">Little buttonquail</name>
    <dbReference type="NCBI Taxonomy" id="2529409"/>
    <lineage>
        <taxon>Eukaryota</taxon>
        <taxon>Metazoa</taxon>
        <taxon>Chordata</taxon>
        <taxon>Craniata</taxon>
        <taxon>Vertebrata</taxon>
        <taxon>Euteleostomi</taxon>
        <taxon>Archelosauria</taxon>
        <taxon>Archosauria</taxon>
        <taxon>Dinosauria</taxon>
        <taxon>Saurischia</taxon>
        <taxon>Theropoda</taxon>
        <taxon>Coelurosauria</taxon>
        <taxon>Aves</taxon>
        <taxon>Neognathae</taxon>
        <taxon>Neoaves</taxon>
        <taxon>Charadriiformes</taxon>
        <taxon>Turnicidae</taxon>
        <taxon>Turnix</taxon>
    </lineage>
</organism>
<keyword evidence="10" id="KW-0221">Differentiation</keyword>
<keyword evidence="7 16" id="KW-0479">Metal-binding</keyword>
<dbReference type="AlphaFoldDB" id="A0A7L3LJM0"/>
<evidence type="ECO:0000256" key="13">
    <source>
        <dbReference type="ARBA" id="ARBA00023242"/>
    </source>
</evidence>
<feature type="domain" description="C3H1-type" evidence="19">
    <location>
        <begin position="9"/>
        <end position="29"/>
    </location>
</feature>
<evidence type="ECO:0000259" key="19">
    <source>
        <dbReference type="PROSITE" id="PS50103"/>
    </source>
</evidence>
<feature type="non-terminal residue" evidence="20">
    <location>
        <position position="419"/>
    </location>
</feature>
<dbReference type="PANTHER" id="PTHR11224">
    <property type="entry name" value="MAKORIN-RELATED"/>
    <property type="match status" value="1"/>
</dbReference>
<feature type="zinc finger region" description="C3H1-type" evidence="16">
    <location>
        <begin position="322"/>
        <end position="351"/>
    </location>
</feature>
<dbReference type="FunFam" id="3.30.40.10:FF:000117">
    <property type="entry name" value="Probable E3 ubiquitin-protein ligase makorin-1"/>
    <property type="match status" value="1"/>
</dbReference>
<dbReference type="EC" id="2.3.2.27" evidence="4"/>
<feature type="zinc finger region" description="C3H1-type" evidence="16">
    <location>
        <begin position="167"/>
        <end position="193"/>
    </location>
</feature>
<dbReference type="SMART" id="SM00184">
    <property type="entry name" value="RING"/>
    <property type="match status" value="1"/>
</dbReference>
<evidence type="ECO:0000256" key="12">
    <source>
        <dbReference type="ARBA" id="ARBA00022833"/>
    </source>
</evidence>
<evidence type="ECO:0000256" key="8">
    <source>
        <dbReference type="ARBA" id="ARBA00022737"/>
    </source>
</evidence>
<dbReference type="GO" id="GO:0061630">
    <property type="term" value="F:ubiquitin protein ligase activity"/>
    <property type="evidence" value="ECO:0007669"/>
    <property type="project" value="UniProtKB-EC"/>
</dbReference>
<evidence type="ECO:0000256" key="7">
    <source>
        <dbReference type="ARBA" id="ARBA00022723"/>
    </source>
</evidence>
<dbReference type="GO" id="GO:0030154">
    <property type="term" value="P:cell differentiation"/>
    <property type="evidence" value="ECO:0007669"/>
    <property type="project" value="UniProtKB-KW"/>
</dbReference>
<dbReference type="GO" id="GO:0008270">
    <property type="term" value="F:zinc ion binding"/>
    <property type="evidence" value="ECO:0007669"/>
    <property type="project" value="UniProtKB-KW"/>
</dbReference>
<dbReference type="SUPFAM" id="SSF90229">
    <property type="entry name" value="CCCH zinc finger"/>
    <property type="match status" value="1"/>
</dbReference>
<dbReference type="PROSITE" id="PS50089">
    <property type="entry name" value="ZF_RING_2"/>
    <property type="match status" value="1"/>
</dbReference>
<comment type="caution">
    <text evidence="20">The sequence shown here is derived from an EMBL/GenBank/DDBJ whole genome shotgun (WGS) entry which is preliminary data.</text>
</comment>
<feature type="zinc finger region" description="C3H1-type" evidence="16">
    <location>
        <begin position="9"/>
        <end position="29"/>
    </location>
</feature>
<evidence type="ECO:0000259" key="18">
    <source>
        <dbReference type="PROSITE" id="PS50089"/>
    </source>
</evidence>
<evidence type="ECO:0000256" key="10">
    <source>
        <dbReference type="ARBA" id="ARBA00022782"/>
    </source>
</evidence>
<evidence type="ECO:0000256" key="2">
    <source>
        <dbReference type="ARBA" id="ARBA00004123"/>
    </source>
</evidence>
<evidence type="ECO:0000256" key="16">
    <source>
        <dbReference type="PROSITE-ProRule" id="PRU00723"/>
    </source>
</evidence>
<evidence type="ECO:0000256" key="15">
    <source>
        <dbReference type="ARBA" id="ARBA00030863"/>
    </source>
</evidence>
<dbReference type="Pfam" id="PF00097">
    <property type="entry name" value="zf-C3HC4"/>
    <property type="match status" value="1"/>
</dbReference>
<gene>
    <name evidence="20" type="primary">Mkrn2_0</name>
    <name evidence="20" type="ORF">TURVEL_R03110</name>
</gene>
<dbReference type="InterPro" id="IPR017907">
    <property type="entry name" value="Znf_RING_CS"/>
</dbReference>
<comment type="catalytic activity">
    <reaction evidence="1">
        <text>S-ubiquitinyl-[E2 ubiquitin-conjugating enzyme]-L-cysteine + [acceptor protein]-L-lysine = [E2 ubiquitin-conjugating enzyme]-L-cysteine + N(6)-ubiquitinyl-[acceptor protein]-L-lysine.</text>
        <dbReference type="EC" id="2.3.2.27"/>
    </reaction>
</comment>